<dbReference type="InterPro" id="IPR000868">
    <property type="entry name" value="Isochorismatase-like_dom"/>
</dbReference>
<dbReference type="Proteomes" id="UP000023464">
    <property type="component" value="Unassembled WGS sequence"/>
</dbReference>
<evidence type="ECO:0000256" key="4">
    <source>
        <dbReference type="ARBA" id="ARBA00022801"/>
    </source>
</evidence>
<dbReference type="SUPFAM" id="SSF52499">
    <property type="entry name" value="Isochorismatase-like hydrolases"/>
    <property type="match status" value="1"/>
</dbReference>
<comment type="similarity">
    <text evidence="1">Belongs to the isochorismatase family.</text>
</comment>
<proteinExistence type="inferred from homology"/>
<evidence type="ECO:0000313" key="11">
    <source>
        <dbReference type="Proteomes" id="UP000023464"/>
    </source>
</evidence>
<comment type="caution">
    <text evidence="10">The sequence shown here is derived from an EMBL/GenBank/DDBJ whole genome shotgun (WGS) entry which is preliminary data.</text>
</comment>
<accession>A0A022PHB7</accession>
<dbReference type="FunFam" id="3.40.50.850:FF:000006">
    <property type="entry name" value="Bifunctional pyrazinamidase/nicotinamidase"/>
    <property type="match status" value="1"/>
</dbReference>
<evidence type="ECO:0000256" key="7">
    <source>
        <dbReference type="ARBA" id="ARBA00043224"/>
    </source>
</evidence>
<dbReference type="EC" id="3.5.1.19" evidence="6"/>
<protein>
    <recommendedName>
        <fullName evidence="8">Nicotinamidase</fullName>
        <ecNumber evidence="6">3.5.1.19</ecNumber>
    </recommendedName>
    <alternativeName>
        <fullName evidence="7">Nicotinamide deamidase</fullName>
    </alternativeName>
</protein>
<comment type="pathway">
    <text evidence="5">Cofactor biosynthesis; nicotinate biosynthesis; nicotinate from nicotinamide: step 1/1.</text>
</comment>
<evidence type="ECO:0000256" key="8">
    <source>
        <dbReference type="ARBA" id="ARBA00072277"/>
    </source>
</evidence>
<evidence type="ECO:0000256" key="2">
    <source>
        <dbReference type="ARBA" id="ARBA00022642"/>
    </source>
</evidence>
<dbReference type="InterPro" id="IPR036380">
    <property type="entry name" value="Isochorismatase-like_sf"/>
</dbReference>
<evidence type="ECO:0000259" key="9">
    <source>
        <dbReference type="Pfam" id="PF00857"/>
    </source>
</evidence>
<keyword evidence="3" id="KW-0479">Metal-binding</keyword>
<organism evidence="10 11">
    <name type="scientific">Photorhabdus aegyptia</name>
    <dbReference type="NCBI Taxonomy" id="2805098"/>
    <lineage>
        <taxon>Bacteria</taxon>
        <taxon>Pseudomonadati</taxon>
        <taxon>Pseudomonadota</taxon>
        <taxon>Gammaproteobacteria</taxon>
        <taxon>Enterobacterales</taxon>
        <taxon>Morganellaceae</taxon>
        <taxon>Photorhabdus</taxon>
    </lineage>
</organism>
<dbReference type="Gene3D" id="3.40.50.850">
    <property type="entry name" value="Isochorismatase-like"/>
    <property type="match status" value="1"/>
</dbReference>
<dbReference type="AlphaFoldDB" id="A0A022PHB7"/>
<name>A0A022PHB7_9GAMM</name>
<feature type="domain" description="Isochorismatase-like" evidence="9">
    <location>
        <begin position="3"/>
        <end position="205"/>
    </location>
</feature>
<reference evidence="10 11" key="1">
    <citation type="submission" date="2014-03" db="EMBL/GenBank/DDBJ databases">
        <title>Draft Genome of Photorhabdus luminescens BA1, an Egyptian Isolate.</title>
        <authorList>
            <person name="Ghazal S."/>
            <person name="Hurst S.G.IV."/>
            <person name="Morris K."/>
            <person name="Thomas K."/>
            <person name="Tisa L.S."/>
        </authorList>
    </citation>
    <scope>NUCLEOTIDE SEQUENCE [LARGE SCALE GENOMIC DNA]</scope>
    <source>
        <strain evidence="10 11">BA1</strain>
    </source>
</reference>
<dbReference type="NCBIfam" id="NF008623">
    <property type="entry name" value="PRK11609.1"/>
    <property type="match status" value="1"/>
</dbReference>
<evidence type="ECO:0000256" key="5">
    <source>
        <dbReference type="ARBA" id="ARBA00037900"/>
    </source>
</evidence>
<evidence type="ECO:0000256" key="3">
    <source>
        <dbReference type="ARBA" id="ARBA00022723"/>
    </source>
</evidence>
<evidence type="ECO:0000256" key="1">
    <source>
        <dbReference type="ARBA" id="ARBA00006336"/>
    </source>
</evidence>
<dbReference type="GO" id="GO:0046872">
    <property type="term" value="F:metal ion binding"/>
    <property type="evidence" value="ECO:0007669"/>
    <property type="project" value="UniProtKB-KW"/>
</dbReference>
<dbReference type="Pfam" id="PF00857">
    <property type="entry name" value="Isochorismatase"/>
    <property type="match status" value="1"/>
</dbReference>
<dbReference type="EMBL" id="JFGV01000051">
    <property type="protein sequence ID" value="EYU14318.1"/>
    <property type="molecule type" value="Genomic_DNA"/>
</dbReference>
<evidence type="ECO:0000256" key="6">
    <source>
        <dbReference type="ARBA" id="ARBA00039017"/>
    </source>
</evidence>
<dbReference type="GO" id="GO:0008936">
    <property type="term" value="F:nicotinamidase activity"/>
    <property type="evidence" value="ECO:0007669"/>
    <property type="project" value="UniProtKB-EC"/>
</dbReference>
<keyword evidence="4 10" id="KW-0378">Hydrolase</keyword>
<keyword evidence="2" id="KW-0662">Pyridine nucleotide biosynthesis</keyword>
<dbReference type="PANTHER" id="PTHR11080">
    <property type="entry name" value="PYRAZINAMIDASE/NICOTINAMIDASE"/>
    <property type="match status" value="1"/>
</dbReference>
<sequence>MKTALLLIDLQNDFCTGGALAVEESEQVIVAANQAIDICLKHNISIIATQDWHPAEHMSFAVNSGQQIGDIGILNGIPQVWWPVHCVQGQPGADFHPQLNKQAILEIFHKGENPQIDSYSAFFDNGHLSKTRLDDWLQAQQIERLFIIGIATDYCVKFTVLDALALGYETWVITDGCRGVNLSPNDSQSAFNEIKEKGAILIELDQLENALL</sequence>
<keyword evidence="11" id="KW-1185">Reference proteome</keyword>
<gene>
    <name evidence="10" type="ORF">BA1DRAFT_03171</name>
</gene>
<dbReference type="InterPro" id="IPR052347">
    <property type="entry name" value="Isochorismatase_Nicotinamidase"/>
</dbReference>
<dbReference type="PATRIC" id="fig|1393736.3.peg.3246"/>
<dbReference type="CDD" id="cd01011">
    <property type="entry name" value="nicotinamidase"/>
    <property type="match status" value="1"/>
</dbReference>
<dbReference type="RefSeq" id="WP_036780797.1">
    <property type="nucleotide sequence ID" value="NZ_CAWLTM010000064.1"/>
</dbReference>
<evidence type="ECO:0000313" key="10">
    <source>
        <dbReference type="EMBL" id="EYU14318.1"/>
    </source>
</evidence>
<dbReference type="PANTHER" id="PTHR11080:SF2">
    <property type="entry name" value="LD05707P"/>
    <property type="match status" value="1"/>
</dbReference>
<dbReference type="GO" id="GO:0019363">
    <property type="term" value="P:pyridine nucleotide biosynthetic process"/>
    <property type="evidence" value="ECO:0007669"/>
    <property type="project" value="UniProtKB-KW"/>
</dbReference>